<evidence type="ECO:0000256" key="1">
    <source>
        <dbReference type="SAM" id="MobiDB-lite"/>
    </source>
</evidence>
<protein>
    <submittedName>
        <fullName evidence="2">Uncharacterized protein</fullName>
    </submittedName>
</protein>
<sequence length="327" mass="35355">MALRLAQVLFVWADTDYTKAPQVCPDLFASKRPHPSFSGKKAIFTASWPIQSTVYASQIQIWAGSRVGSQDQPCHNSLTHRGSLRRSPGTAAAFPFDVGSLPLAREIVRLSGAGGLTADGGTTTVAPQKAPLQFPSHMAPFNRLSASPAVSPTVVFRNPWAYPSEADSRDTDEQRQSVCLPDVRVPPRFRIVASPSSFNSESPPTSLSLPPLAVKKHVRAFPHEEGSTVWYESSSDSPLAGPPLAISGEEGELFLHRVLGGQSQLWLFAGSQWGKVKEGVPHPTNPGRVLHIRPSGQPSWNRKAGAHKQQSGNQKGGVQFRSVQVTF</sequence>
<dbReference type="EMBL" id="QPFP01000088">
    <property type="protein sequence ID" value="TEB22621.1"/>
    <property type="molecule type" value="Genomic_DNA"/>
</dbReference>
<organism evidence="2 3">
    <name type="scientific">Coprinellus micaceus</name>
    <name type="common">Glistening ink-cap mushroom</name>
    <name type="synonym">Coprinus micaceus</name>
    <dbReference type="NCBI Taxonomy" id="71717"/>
    <lineage>
        <taxon>Eukaryota</taxon>
        <taxon>Fungi</taxon>
        <taxon>Dikarya</taxon>
        <taxon>Basidiomycota</taxon>
        <taxon>Agaricomycotina</taxon>
        <taxon>Agaricomycetes</taxon>
        <taxon>Agaricomycetidae</taxon>
        <taxon>Agaricales</taxon>
        <taxon>Agaricineae</taxon>
        <taxon>Psathyrellaceae</taxon>
        <taxon>Coprinellus</taxon>
    </lineage>
</organism>
<accession>A0A4Y7SLM5</accession>
<name>A0A4Y7SLM5_COPMI</name>
<evidence type="ECO:0000313" key="2">
    <source>
        <dbReference type="EMBL" id="TEB22621.1"/>
    </source>
</evidence>
<proteinExistence type="predicted"/>
<comment type="caution">
    <text evidence="2">The sequence shown here is derived from an EMBL/GenBank/DDBJ whole genome shotgun (WGS) entry which is preliminary data.</text>
</comment>
<dbReference type="AlphaFoldDB" id="A0A4Y7SLM5"/>
<keyword evidence="3" id="KW-1185">Reference proteome</keyword>
<dbReference type="STRING" id="71717.A0A4Y7SLM5"/>
<dbReference type="Proteomes" id="UP000298030">
    <property type="component" value="Unassembled WGS sequence"/>
</dbReference>
<evidence type="ECO:0000313" key="3">
    <source>
        <dbReference type="Proteomes" id="UP000298030"/>
    </source>
</evidence>
<dbReference type="OrthoDB" id="2803716at2759"/>
<reference evidence="2 3" key="1">
    <citation type="journal article" date="2019" name="Nat. Ecol. Evol.">
        <title>Megaphylogeny resolves global patterns of mushroom evolution.</title>
        <authorList>
            <person name="Varga T."/>
            <person name="Krizsan K."/>
            <person name="Foldi C."/>
            <person name="Dima B."/>
            <person name="Sanchez-Garcia M."/>
            <person name="Sanchez-Ramirez S."/>
            <person name="Szollosi G.J."/>
            <person name="Szarkandi J.G."/>
            <person name="Papp V."/>
            <person name="Albert L."/>
            <person name="Andreopoulos W."/>
            <person name="Angelini C."/>
            <person name="Antonin V."/>
            <person name="Barry K.W."/>
            <person name="Bougher N.L."/>
            <person name="Buchanan P."/>
            <person name="Buyck B."/>
            <person name="Bense V."/>
            <person name="Catcheside P."/>
            <person name="Chovatia M."/>
            <person name="Cooper J."/>
            <person name="Damon W."/>
            <person name="Desjardin D."/>
            <person name="Finy P."/>
            <person name="Geml J."/>
            <person name="Haridas S."/>
            <person name="Hughes K."/>
            <person name="Justo A."/>
            <person name="Karasinski D."/>
            <person name="Kautmanova I."/>
            <person name="Kiss B."/>
            <person name="Kocsube S."/>
            <person name="Kotiranta H."/>
            <person name="LaButti K.M."/>
            <person name="Lechner B.E."/>
            <person name="Liimatainen K."/>
            <person name="Lipzen A."/>
            <person name="Lukacs Z."/>
            <person name="Mihaltcheva S."/>
            <person name="Morgado L.N."/>
            <person name="Niskanen T."/>
            <person name="Noordeloos M.E."/>
            <person name="Ohm R.A."/>
            <person name="Ortiz-Santana B."/>
            <person name="Ovrebo C."/>
            <person name="Racz N."/>
            <person name="Riley R."/>
            <person name="Savchenko A."/>
            <person name="Shiryaev A."/>
            <person name="Soop K."/>
            <person name="Spirin V."/>
            <person name="Szebenyi C."/>
            <person name="Tomsovsky M."/>
            <person name="Tulloss R.E."/>
            <person name="Uehling J."/>
            <person name="Grigoriev I.V."/>
            <person name="Vagvolgyi C."/>
            <person name="Papp T."/>
            <person name="Martin F.M."/>
            <person name="Miettinen O."/>
            <person name="Hibbett D.S."/>
            <person name="Nagy L.G."/>
        </authorList>
    </citation>
    <scope>NUCLEOTIDE SEQUENCE [LARGE SCALE GENOMIC DNA]</scope>
    <source>
        <strain evidence="2 3">FP101781</strain>
    </source>
</reference>
<feature type="region of interest" description="Disordered" evidence="1">
    <location>
        <begin position="280"/>
        <end position="319"/>
    </location>
</feature>
<gene>
    <name evidence="2" type="ORF">FA13DRAFT_1715932</name>
</gene>